<organism evidence="2 3">
    <name type="scientific">Sulfitobacter guttiformis</name>
    <dbReference type="NCBI Taxonomy" id="74349"/>
    <lineage>
        <taxon>Bacteria</taxon>
        <taxon>Pseudomonadati</taxon>
        <taxon>Pseudomonadota</taxon>
        <taxon>Alphaproteobacteria</taxon>
        <taxon>Rhodobacterales</taxon>
        <taxon>Roseobacteraceae</taxon>
        <taxon>Sulfitobacter</taxon>
    </lineage>
</organism>
<name>A0A420DJ30_9RHOB</name>
<dbReference type="STRING" id="1443111.Z949_1115"/>
<gene>
    <name evidence="2" type="ORF">C8N30_3368</name>
</gene>
<accession>A0A420DJ30</accession>
<protein>
    <submittedName>
        <fullName evidence="2">Uncharacterized protein DUF3306</fullName>
    </submittedName>
</protein>
<reference evidence="2 3" key="1">
    <citation type="submission" date="2018-09" db="EMBL/GenBank/DDBJ databases">
        <title>Genomic Encyclopedia of Archaeal and Bacterial Type Strains, Phase II (KMG-II): from individual species to whole genera.</title>
        <authorList>
            <person name="Goeker M."/>
        </authorList>
    </citation>
    <scope>NUCLEOTIDE SEQUENCE [LARGE SCALE GENOMIC DNA]</scope>
    <source>
        <strain evidence="2 3">DSM 11458</strain>
    </source>
</reference>
<feature type="region of interest" description="Disordered" evidence="1">
    <location>
        <begin position="140"/>
        <end position="213"/>
    </location>
</feature>
<dbReference type="Proteomes" id="UP000284407">
    <property type="component" value="Unassembled WGS sequence"/>
</dbReference>
<evidence type="ECO:0000256" key="1">
    <source>
        <dbReference type="SAM" id="MobiDB-lite"/>
    </source>
</evidence>
<dbReference type="InterPro" id="IPR021735">
    <property type="entry name" value="DUF3306"/>
</dbReference>
<dbReference type="Pfam" id="PF11748">
    <property type="entry name" value="DUF3306"/>
    <property type="match status" value="1"/>
</dbReference>
<dbReference type="RefSeq" id="WP_025061717.1">
    <property type="nucleotide sequence ID" value="NZ_RAQK01000002.1"/>
</dbReference>
<dbReference type="EMBL" id="RAQK01000002">
    <property type="protein sequence ID" value="RKE94250.1"/>
    <property type="molecule type" value="Genomic_DNA"/>
</dbReference>
<comment type="caution">
    <text evidence="2">The sequence shown here is derived from an EMBL/GenBank/DDBJ whole genome shotgun (WGS) entry which is preliminary data.</text>
</comment>
<sequence length="213" mass="22676">MSDPEDDSGGFLRGWSRRKLAAKQPEVAPLLPQDPELENAAQEALPDEAEIAELIASLPSLDDITAGFDIKPFLVKGVPASIKNAAMRKLWLASPSVRDYVDPAMDYAWDWNAPGGVPGGGGILSEQSVAKMVKDLIGGKKPEAEPALDEPAPDEELPEPAEEEAVPALVEQVADLSPDPVRLSVTPTSPEPKAERREAPQATPRRHGGAAPE</sequence>
<feature type="compositionally biased region" description="Acidic residues" evidence="1">
    <location>
        <begin position="146"/>
        <end position="165"/>
    </location>
</feature>
<evidence type="ECO:0000313" key="2">
    <source>
        <dbReference type="EMBL" id="RKE94250.1"/>
    </source>
</evidence>
<keyword evidence="3" id="KW-1185">Reference proteome</keyword>
<proteinExistence type="predicted"/>
<feature type="compositionally biased region" description="Basic residues" evidence="1">
    <location>
        <begin position="204"/>
        <end position="213"/>
    </location>
</feature>
<dbReference type="AlphaFoldDB" id="A0A420DJ30"/>
<evidence type="ECO:0000313" key="3">
    <source>
        <dbReference type="Proteomes" id="UP000284407"/>
    </source>
</evidence>